<evidence type="ECO:0000313" key="1">
    <source>
        <dbReference type="EMBL" id="CQI89564.1"/>
    </source>
</evidence>
<evidence type="ECO:0000313" key="2">
    <source>
        <dbReference type="Proteomes" id="UP000042054"/>
    </source>
</evidence>
<proteinExistence type="predicted"/>
<gene>
    <name evidence="1" type="primary">spiC</name>
    <name evidence="1" type="ORF">ERS008555_01664</name>
</gene>
<sequence>MLEILKMQPLIKDISLSDTNIVRFMLNGIPAKAADYHHSICVGLVFIEKKMISDAVIRYITLMLVALEDTQDFALQLNDGYWWLWCRHTINDRDSVEDSRRKLGAKLEKIHAVNQHFNSLVTTMSSSGLRSSSQYKNSVSKAIL</sequence>
<name>A0A0U1HRV2_YERRO</name>
<dbReference type="EMBL" id="CTKE01000006">
    <property type="protein sequence ID" value="CQI89564.1"/>
    <property type="molecule type" value="Genomic_DNA"/>
</dbReference>
<dbReference type="Proteomes" id="UP000042054">
    <property type="component" value="Unassembled WGS sequence"/>
</dbReference>
<accession>A0A0U1HRV2</accession>
<dbReference type="RefSeq" id="WP_050534864.1">
    <property type="nucleotide sequence ID" value="NZ_CABIHY010000084.1"/>
</dbReference>
<dbReference type="STRING" id="29485.CH64_2912"/>
<organism evidence="1 2">
    <name type="scientific">Yersinia rohdei</name>
    <dbReference type="NCBI Taxonomy" id="29485"/>
    <lineage>
        <taxon>Bacteria</taxon>
        <taxon>Pseudomonadati</taxon>
        <taxon>Pseudomonadota</taxon>
        <taxon>Gammaproteobacteria</taxon>
        <taxon>Enterobacterales</taxon>
        <taxon>Yersiniaceae</taxon>
        <taxon>Yersinia</taxon>
    </lineage>
</organism>
<dbReference type="AlphaFoldDB" id="A0A0U1HRV2"/>
<reference evidence="1 2" key="1">
    <citation type="submission" date="2015-03" db="EMBL/GenBank/DDBJ databases">
        <authorList>
            <person name="Murphy D."/>
        </authorList>
    </citation>
    <scope>NUCLEOTIDE SEQUENCE [LARGE SCALE GENOMIC DNA]</scope>
    <source>
        <strain evidence="1 2">68/02</strain>
    </source>
</reference>
<protein>
    <submittedName>
        <fullName evidence="1">Secretion system apparatus protein B</fullName>
    </submittedName>
</protein>
<dbReference type="OrthoDB" id="6478262at2"/>